<dbReference type="RefSeq" id="WP_275818368.1">
    <property type="nucleotide sequence ID" value="NZ_BAAANM010000006.1"/>
</dbReference>
<sequence length="57" mass="6382">MHLTITPQGQRTALEAGDDITFTLLTSTTPEQVEPEQLWPDDIRLNGEVAVAFTNLW</sequence>
<reference evidence="1 2" key="1">
    <citation type="submission" date="2023-03" db="EMBL/GenBank/DDBJ databases">
        <title>Draft genome sequence of type strain Streptomyces ferralitis JCM 14344.</title>
        <authorList>
            <person name="Klaysubun C."/>
            <person name="Duangmal K."/>
        </authorList>
    </citation>
    <scope>NUCLEOTIDE SEQUENCE [LARGE SCALE GENOMIC DNA]</scope>
    <source>
        <strain evidence="1 2">JCM 14344</strain>
    </source>
</reference>
<organism evidence="1 2">
    <name type="scientific">Streptantibioticus ferralitis</name>
    <dbReference type="NCBI Taxonomy" id="236510"/>
    <lineage>
        <taxon>Bacteria</taxon>
        <taxon>Bacillati</taxon>
        <taxon>Actinomycetota</taxon>
        <taxon>Actinomycetes</taxon>
        <taxon>Kitasatosporales</taxon>
        <taxon>Streptomycetaceae</taxon>
        <taxon>Streptantibioticus</taxon>
    </lineage>
</organism>
<accession>A0ABT5Z4Y9</accession>
<gene>
    <name evidence="1" type="ORF">P2L57_25245</name>
</gene>
<evidence type="ECO:0000313" key="1">
    <source>
        <dbReference type="EMBL" id="MDF2258897.1"/>
    </source>
</evidence>
<dbReference type="Proteomes" id="UP001220022">
    <property type="component" value="Unassembled WGS sequence"/>
</dbReference>
<name>A0ABT5Z4Y9_9ACTN</name>
<keyword evidence="2" id="KW-1185">Reference proteome</keyword>
<evidence type="ECO:0000313" key="2">
    <source>
        <dbReference type="Proteomes" id="UP001220022"/>
    </source>
</evidence>
<protein>
    <submittedName>
        <fullName evidence="1">Uncharacterized protein</fullName>
    </submittedName>
</protein>
<dbReference type="EMBL" id="JARHTQ010000019">
    <property type="protein sequence ID" value="MDF2258897.1"/>
    <property type="molecule type" value="Genomic_DNA"/>
</dbReference>
<proteinExistence type="predicted"/>
<comment type="caution">
    <text evidence="1">The sequence shown here is derived from an EMBL/GenBank/DDBJ whole genome shotgun (WGS) entry which is preliminary data.</text>
</comment>